<dbReference type="PANTHER" id="PTHR10622">
    <property type="entry name" value="HET DOMAIN-CONTAINING PROTEIN"/>
    <property type="match status" value="1"/>
</dbReference>
<evidence type="ECO:0000313" key="4">
    <source>
        <dbReference type="Proteomes" id="UP001239795"/>
    </source>
</evidence>
<sequence>MRLLNVGTRKLQEFFVKVPRYVILSHTWGDDEVTFQDLDRPDHTRKRGYVKIDGLCCLAARMGFQWVWVDTCCIDKTSSAELSEAINSMYRWYEDSQICYVYLEDVETGDDPSSFDSQFSNSRWFTRGWTLQELLAPRIVVFFDAAWKELGTRSSLAPKVEPITSIPAKILEKNNVSSAIRSAKIAMRMSWAARRQTTRVEDRAYSLLGIFDINMPLLYGEGERAFERLQIEIMKQSSDDSILAWMEKSLKGRAFETIKITNMIIEVVEQPIDGLTLELTRKVKEKGALKRQQIKMMKQPCDNSMSSWTWKGEGKPRPVNPLDDDHSMCCDRGARQGVLARCPDDFVWWISTQAMDFYERSNSSTEMTTRGLRVTLPILKGQGKISYGVLNCMVDNNVDQILAVRLHHTTVADEYQRKLDGLVTLSWQDVTKCQQRTVYFLNSKQHHLPNRKSPWGNTSPNTTIRIQGSDDGAERLVGVAPEHSYRKDWSCVQYSRNEMWSQILLLYKKIPTIDKKDSGSDGDGFIVVVEERSALCAFFSLDPKPPPFVCYTVPMPKGDKLEQLISDNQQELLFWRISFAKHRHLSKLKNTLFLKAGVPQVKIERENFLDQESFSIKISYTKSLVQYATSIARSITNLRPSMESQWAHVLHRRALLLMSETFVLLIPYVAWYLNSKRRTARWKELIMSEGLVLMNHLLHRIASSALLSFWMTRRPDLADFYGQIVDLHFAVLVPSSMYTLFPHSRKETKVNPLVSVLCSMAAILLARRGQKVSENLGLESTTDYATDYVTDDATDDTRDDMTDDTIDSEEL</sequence>
<dbReference type="EMBL" id="MLGG01000009">
    <property type="protein sequence ID" value="KAK1462197.1"/>
    <property type="molecule type" value="Genomic_DNA"/>
</dbReference>
<gene>
    <name evidence="3" type="ORF">CMEL01_14164</name>
</gene>
<name>A0AAI9USR3_9PEZI</name>
<feature type="region of interest" description="Disordered" evidence="1">
    <location>
        <begin position="302"/>
        <end position="321"/>
    </location>
</feature>
<keyword evidence="4" id="KW-1185">Reference proteome</keyword>
<feature type="compositionally biased region" description="Acidic residues" evidence="1">
    <location>
        <begin position="801"/>
        <end position="811"/>
    </location>
</feature>
<proteinExistence type="predicted"/>
<organism evidence="3 4">
    <name type="scientific">Colletotrichum melonis</name>
    <dbReference type="NCBI Taxonomy" id="1209925"/>
    <lineage>
        <taxon>Eukaryota</taxon>
        <taxon>Fungi</taxon>
        <taxon>Dikarya</taxon>
        <taxon>Ascomycota</taxon>
        <taxon>Pezizomycotina</taxon>
        <taxon>Sordariomycetes</taxon>
        <taxon>Hypocreomycetidae</taxon>
        <taxon>Glomerellales</taxon>
        <taxon>Glomerellaceae</taxon>
        <taxon>Colletotrichum</taxon>
        <taxon>Colletotrichum acutatum species complex</taxon>
    </lineage>
</organism>
<dbReference type="Proteomes" id="UP001239795">
    <property type="component" value="Unassembled WGS sequence"/>
</dbReference>
<reference evidence="3 4" key="1">
    <citation type="submission" date="2016-10" db="EMBL/GenBank/DDBJ databases">
        <title>The genome sequence of Colletotrichum fioriniae PJ7.</title>
        <authorList>
            <person name="Baroncelli R."/>
        </authorList>
    </citation>
    <scope>NUCLEOTIDE SEQUENCE [LARGE SCALE GENOMIC DNA]</scope>
    <source>
        <strain evidence="3">Col 31</strain>
    </source>
</reference>
<dbReference type="AlphaFoldDB" id="A0AAI9USR3"/>
<evidence type="ECO:0000259" key="2">
    <source>
        <dbReference type="Pfam" id="PF06985"/>
    </source>
</evidence>
<dbReference type="PANTHER" id="PTHR10622:SF10">
    <property type="entry name" value="HET DOMAIN-CONTAINING PROTEIN"/>
    <property type="match status" value="1"/>
</dbReference>
<accession>A0AAI9USR3</accession>
<evidence type="ECO:0000256" key="1">
    <source>
        <dbReference type="SAM" id="MobiDB-lite"/>
    </source>
</evidence>
<comment type="caution">
    <text evidence="3">The sequence shown here is derived from an EMBL/GenBank/DDBJ whole genome shotgun (WGS) entry which is preliminary data.</text>
</comment>
<protein>
    <submittedName>
        <fullName evidence="3">HET domain-containing protein</fullName>
    </submittedName>
</protein>
<dbReference type="InterPro" id="IPR010730">
    <property type="entry name" value="HET"/>
</dbReference>
<dbReference type="Pfam" id="PF06985">
    <property type="entry name" value="HET"/>
    <property type="match status" value="1"/>
</dbReference>
<feature type="region of interest" description="Disordered" evidence="1">
    <location>
        <begin position="790"/>
        <end position="811"/>
    </location>
</feature>
<feature type="domain" description="Heterokaryon incompatibility" evidence="2">
    <location>
        <begin position="21"/>
        <end position="107"/>
    </location>
</feature>
<evidence type="ECO:0000313" key="3">
    <source>
        <dbReference type="EMBL" id="KAK1462197.1"/>
    </source>
</evidence>